<evidence type="ECO:0000313" key="3">
    <source>
        <dbReference type="EMBL" id="MBM7507952.1"/>
    </source>
</evidence>
<dbReference type="Gene3D" id="3.30.70.2390">
    <property type="match status" value="1"/>
</dbReference>
<accession>A0ABS2M9T4</accession>
<dbReference type="InterPro" id="IPR027381">
    <property type="entry name" value="LytR/CpsA/Psr_C"/>
</dbReference>
<reference evidence="3 4" key="1">
    <citation type="submission" date="2021-01" db="EMBL/GenBank/DDBJ databases">
        <title>Sequencing the genomes of 1000 actinobacteria strains.</title>
        <authorList>
            <person name="Klenk H.-P."/>
        </authorList>
    </citation>
    <scope>NUCLEOTIDE SEQUENCE [LARGE SCALE GENOMIC DNA]</scope>
    <source>
        <strain evidence="3 4">DSM 18239</strain>
    </source>
</reference>
<gene>
    <name evidence="3" type="ORF">JOE61_001766</name>
</gene>
<sequence length="175" mass="18211">MTEIPAAARSALTLAVLGLLLVVGVVWGWSAATEPLPETTGSSEGCTPTTLGPGDKLYPDQVEVSVLNAGNRGSFAARVLSQLSARGYAEGTSGNAPGDAEVERVQVWAPDRNAPEVRLVLSTLGKKVPVVDREVTAPGVVVVVGDRFDKVTKGRKRIKVQDEVEVCVAPPPTAG</sequence>
<organism evidence="3 4">
    <name type="scientific">Nocardioides salarius</name>
    <dbReference type="NCBI Taxonomy" id="374513"/>
    <lineage>
        <taxon>Bacteria</taxon>
        <taxon>Bacillati</taxon>
        <taxon>Actinomycetota</taxon>
        <taxon>Actinomycetes</taxon>
        <taxon>Propionibacteriales</taxon>
        <taxon>Nocardioidaceae</taxon>
        <taxon>Nocardioides</taxon>
    </lineage>
</organism>
<dbReference type="RefSeq" id="WP_193669708.1">
    <property type="nucleotide sequence ID" value="NZ_JACDTV010000010.1"/>
</dbReference>
<evidence type="ECO:0000313" key="4">
    <source>
        <dbReference type="Proteomes" id="UP000732378"/>
    </source>
</evidence>
<dbReference type="Proteomes" id="UP000732378">
    <property type="component" value="Unassembled WGS sequence"/>
</dbReference>
<evidence type="ECO:0000259" key="2">
    <source>
        <dbReference type="Pfam" id="PF13399"/>
    </source>
</evidence>
<protein>
    <recommendedName>
        <fullName evidence="2">LytR/CpsA/Psr regulator C-terminal domain-containing protein</fullName>
    </recommendedName>
</protein>
<dbReference type="EMBL" id="JAFBBZ010000001">
    <property type="protein sequence ID" value="MBM7507952.1"/>
    <property type="molecule type" value="Genomic_DNA"/>
</dbReference>
<evidence type="ECO:0000256" key="1">
    <source>
        <dbReference type="SAM" id="MobiDB-lite"/>
    </source>
</evidence>
<proteinExistence type="predicted"/>
<feature type="domain" description="LytR/CpsA/Psr regulator C-terminal" evidence="2">
    <location>
        <begin position="61"/>
        <end position="148"/>
    </location>
</feature>
<dbReference type="Pfam" id="PF13399">
    <property type="entry name" value="LytR_C"/>
    <property type="match status" value="1"/>
</dbReference>
<comment type="caution">
    <text evidence="3">The sequence shown here is derived from an EMBL/GenBank/DDBJ whole genome shotgun (WGS) entry which is preliminary data.</text>
</comment>
<feature type="compositionally biased region" description="Polar residues" evidence="1">
    <location>
        <begin position="39"/>
        <end position="50"/>
    </location>
</feature>
<name>A0ABS2M9T4_9ACTN</name>
<feature type="region of interest" description="Disordered" evidence="1">
    <location>
        <begin position="34"/>
        <end position="54"/>
    </location>
</feature>
<keyword evidence="4" id="KW-1185">Reference proteome</keyword>